<feature type="region of interest" description="Disordered" evidence="1">
    <location>
        <begin position="218"/>
        <end position="288"/>
    </location>
</feature>
<organism evidence="2 3">
    <name type="scientific">Dimorphilus gyrociliatus</name>
    <dbReference type="NCBI Taxonomy" id="2664684"/>
    <lineage>
        <taxon>Eukaryota</taxon>
        <taxon>Metazoa</taxon>
        <taxon>Spiralia</taxon>
        <taxon>Lophotrochozoa</taxon>
        <taxon>Annelida</taxon>
        <taxon>Polychaeta</taxon>
        <taxon>Polychaeta incertae sedis</taxon>
        <taxon>Dinophilidae</taxon>
        <taxon>Dimorphilus</taxon>
    </lineage>
</organism>
<feature type="compositionally biased region" description="Polar residues" evidence="1">
    <location>
        <begin position="268"/>
        <end position="277"/>
    </location>
</feature>
<evidence type="ECO:0000256" key="1">
    <source>
        <dbReference type="SAM" id="MobiDB-lite"/>
    </source>
</evidence>
<evidence type="ECO:0000313" key="2">
    <source>
        <dbReference type="EMBL" id="CAD5117382.1"/>
    </source>
</evidence>
<keyword evidence="3" id="KW-1185">Reference proteome</keyword>
<protein>
    <submittedName>
        <fullName evidence="2">DgyrCDS6156</fullName>
    </submittedName>
</protein>
<sequence>MLSSQSTPLPMPQRIPVSKSASSSNAALSKPARVLVSTTPSSSRKFSSYASSTKSVMFRTPQPRKNHSLSAQKAGHYHTAIKSRSPLKLDFDFGSSPVLKQAVKSAVKKSVTWQDDIKSDTPPRLALSDVTNSPDQRRKKLATSLMIGDINESLVASIKEEGFIDASDENIPIQHLLTKFREKEEKTNQLKKRLERCLDSHKPSRRPLTELQVRPRVSEEERYFEVEESSESEGENGTPEDNIKLPRIMGKFEEIDLDSEDDDKENKPTSNNEQPITNFDYEIVGRDD</sequence>
<reference evidence="2 3" key="1">
    <citation type="submission" date="2020-08" db="EMBL/GenBank/DDBJ databases">
        <authorList>
            <person name="Hejnol A."/>
        </authorList>
    </citation>
    <scope>NUCLEOTIDE SEQUENCE [LARGE SCALE GENOMIC DNA]</scope>
</reference>
<comment type="caution">
    <text evidence="2">The sequence shown here is derived from an EMBL/GenBank/DDBJ whole genome shotgun (WGS) entry which is preliminary data.</text>
</comment>
<name>A0A7I8VNV0_9ANNE</name>
<gene>
    <name evidence="2" type="ORF">DGYR_LOCUS5915</name>
</gene>
<dbReference type="AlphaFoldDB" id="A0A7I8VNV0"/>
<feature type="region of interest" description="Disordered" evidence="1">
    <location>
        <begin position="1"/>
        <end position="68"/>
    </location>
</feature>
<evidence type="ECO:0000313" key="3">
    <source>
        <dbReference type="Proteomes" id="UP000549394"/>
    </source>
</evidence>
<dbReference type="EMBL" id="CAJFCJ010000007">
    <property type="protein sequence ID" value="CAD5117382.1"/>
    <property type="molecule type" value="Genomic_DNA"/>
</dbReference>
<proteinExistence type="predicted"/>
<feature type="compositionally biased region" description="Low complexity" evidence="1">
    <location>
        <begin position="18"/>
        <end position="55"/>
    </location>
</feature>
<dbReference type="Proteomes" id="UP000549394">
    <property type="component" value="Unassembled WGS sequence"/>
</dbReference>
<accession>A0A7I8VNV0</accession>